<evidence type="ECO:0000256" key="1">
    <source>
        <dbReference type="SAM" id="Phobius"/>
    </source>
</evidence>
<feature type="transmembrane region" description="Helical" evidence="1">
    <location>
        <begin position="20"/>
        <end position="43"/>
    </location>
</feature>
<sequence length="69" mass="7507">MTPPRAAAIVDSASRCDVLIFIVVGFSGALPGVITELLILEIYDWYTRDPMEKPGGIFWPVCVNVTGHS</sequence>
<dbReference type="EMBL" id="BMQB01000015">
    <property type="protein sequence ID" value="GGK10790.1"/>
    <property type="molecule type" value="Genomic_DNA"/>
</dbReference>
<gene>
    <name evidence="2" type="ORF">GCM10010123_45940</name>
</gene>
<reference evidence="2" key="2">
    <citation type="submission" date="2020-09" db="EMBL/GenBank/DDBJ databases">
        <authorList>
            <person name="Sun Q."/>
            <person name="Ohkuma M."/>
        </authorList>
    </citation>
    <scope>NUCLEOTIDE SEQUENCE</scope>
    <source>
        <strain evidence="2">JCM 3090</strain>
    </source>
</reference>
<comment type="caution">
    <text evidence="2">The sequence shown here is derived from an EMBL/GenBank/DDBJ whole genome shotgun (WGS) entry which is preliminary data.</text>
</comment>
<protein>
    <submittedName>
        <fullName evidence="2">Uncharacterized protein</fullName>
    </submittedName>
</protein>
<accession>A0A8J3FEZ7</accession>
<keyword evidence="1" id="KW-0812">Transmembrane</keyword>
<reference evidence="2" key="1">
    <citation type="journal article" date="2014" name="Int. J. Syst. Evol. Microbiol.">
        <title>Complete genome sequence of Corynebacterium casei LMG S-19264T (=DSM 44701T), isolated from a smear-ripened cheese.</title>
        <authorList>
            <consortium name="US DOE Joint Genome Institute (JGI-PGF)"/>
            <person name="Walter F."/>
            <person name="Albersmeier A."/>
            <person name="Kalinowski J."/>
            <person name="Ruckert C."/>
        </authorList>
    </citation>
    <scope>NUCLEOTIDE SEQUENCE</scope>
    <source>
        <strain evidence="2">JCM 3090</strain>
    </source>
</reference>
<evidence type="ECO:0000313" key="3">
    <source>
        <dbReference type="Proteomes" id="UP000649739"/>
    </source>
</evidence>
<organism evidence="2 3">
    <name type="scientific">Pilimelia anulata</name>
    <dbReference type="NCBI Taxonomy" id="53371"/>
    <lineage>
        <taxon>Bacteria</taxon>
        <taxon>Bacillati</taxon>
        <taxon>Actinomycetota</taxon>
        <taxon>Actinomycetes</taxon>
        <taxon>Micromonosporales</taxon>
        <taxon>Micromonosporaceae</taxon>
        <taxon>Pilimelia</taxon>
    </lineage>
</organism>
<name>A0A8J3FEZ7_9ACTN</name>
<dbReference type="AlphaFoldDB" id="A0A8J3FEZ7"/>
<evidence type="ECO:0000313" key="2">
    <source>
        <dbReference type="EMBL" id="GGK10790.1"/>
    </source>
</evidence>
<keyword evidence="1" id="KW-0472">Membrane</keyword>
<keyword evidence="3" id="KW-1185">Reference proteome</keyword>
<dbReference type="Proteomes" id="UP000649739">
    <property type="component" value="Unassembled WGS sequence"/>
</dbReference>
<proteinExistence type="predicted"/>
<keyword evidence="1" id="KW-1133">Transmembrane helix</keyword>